<comment type="similarity">
    <text evidence="7">Belongs to the binding-protein-dependent transport system permease family.</text>
</comment>
<comment type="caution">
    <text evidence="9">The sequence shown here is derived from an EMBL/GenBank/DDBJ whole genome shotgun (WGS) entry which is preliminary data.</text>
</comment>
<keyword evidence="2 7" id="KW-0813">Transport</keyword>
<feature type="transmembrane region" description="Helical" evidence="7">
    <location>
        <begin position="157"/>
        <end position="185"/>
    </location>
</feature>
<keyword evidence="10" id="KW-1185">Reference proteome</keyword>
<dbReference type="CDD" id="cd06261">
    <property type="entry name" value="TM_PBP2"/>
    <property type="match status" value="1"/>
</dbReference>
<keyword evidence="4 7" id="KW-0812">Transmembrane</keyword>
<evidence type="ECO:0000256" key="1">
    <source>
        <dbReference type="ARBA" id="ARBA00004651"/>
    </source>
</evidence>
<feature type="transmembrane region" description="Helical" evidence="7">
    <location>
        <begin position="89"/>
        <end position="109"/>
    </location>
</feature>
<feature type="transmembrane region" description="Helical" evidence="7">
    <location>
        <begin position="213"/>
        <end position="231"/>
    </location>
</feature>
<dbReference type="PROSITE" id="PS50928">
    <property type="entry name" value="ABC_TM1"/>
    <property type="match status" value="1"/>
</dbReference>
<evidence type="ECO:0000313" key="9">
    <source>
        <dbReference type="EMBL" id="KHM52095.1"/>
    </source>
</evidence>
<dbReference type="PANTHER" id="PTHR30151:SF0">
    <property type="entry name" value="ABC TRANSPORTER PERMEASE PROTEIN MJ0413-RELATED"/>
    <property type="match status" value="1"/>
</dbReference>
<keyword evidence="6 7" id="KW-0472">Membrane</keyword>
<dbReference type="GO" id="GO:0005886">
    <property type="term" value="C:plasma membrane"/>
    <property type="evidence" value="ECO:0007669"/>
    <property type="project" value="UniProtKB-SubCell"/>
</dbReference>
<dbReference type="Pfam" id="PF00528">
    <property type="entry name" value="BPD_transp_1"/>
    <property type="match status" value="1"/>
</dbReference>
<reference evidence="9 10" key="1">
    <citation type="journal article" date="2013" name="PLoS ONE">
        <title>Identification and characterization of three novel lipases belonging to families II and V from Anaerovibrio lipolyticus 5ST.</title>
        <authorList>
            <person name="Prive F."/>
            <person name="Kaderbhai N.N."/>
            <person name="Girdwood S."/>
            <person name="Worgan H.J."/>
            <person name="Pinloche E."/>
            <person name="Scollan N.D."/>
            <person name="Huws S.A."/>
            <person name="Newbold C.J."/>
        </authorList>
    </citation>
    <scope>NUCLEOTIDE SEQUENCE [LARGE SCALE GENOMIC DNA]</scope>
    <source>
        <strain evidence="9 10">5S</strain>
    </source>
</reference>
<dbReference type="PANTHER" id="PTHR30151">
    <property type="entry name" value="ALKANE SULFONATE ABC TRANSPORTER-RELATED, MEMBRANE SUBUNIT"/>
    <property type="match status" value="1"/>
</dbReference>
<dbReference type="STRING" id="82374.NZ47_06740"/>
<comment type="subcellular location">
    <subcellularLocation>
        <location evidence="1 7">Cell membrane</location>
        <topology evidence="1 7">Multi-pass membrane protein</topology>
    </subcellularLocation>
</comment>
<dbReference type="GO" id="GO:0055085">
    <property type="term" value="P:transmembrane transport"/>
    <property type="evidence" value="ECO:0007669"/>
    <property type="project" value="InterPro"/>
</dbReference>
<evidence type="ECO:0000256" key="3">
    <source>
        <dbReference type="ARBA" id="ARBA00022475"/>
    </source>
</evidence>
<evidence type="ECO:0000259" key="8">
    <source>
        <dbReference type="PROSITE" id="PS50928"/>
    </source>
</evidence>
<name>A0A0B2JUS6_9FIRM</name>
<dbReference type="eggNOG" id="COG0600">
    <property type="taxonomic scope" value="Bacteria"/>
</dbReference>
<dbReference type="InterPro" id="IPR000515">
    <property type="entry name" value="MetI-like"/>
</dbReference>
<evidence type="ECO:0000256" key="7">
    <source>
        <dbReference type="RuleBase" id="RU363032"/>
    </source>
</evidence>
<organism evidence="9 10">
    <name type="scientific">Anaerovibrio lipolyticus</name>
    <dbReference type="NCBI Taxonomy" id="82374"/>
    <lineage>
        <taxon>Bacteria</taxon>
        <taxon>Bacillati</taxon>
        <taxon>Bacillota</taxon>
        <taxon>Negativicutes</taxon>
        <taxon>Selenomonadales</taxon>
        <taxon>Selenomonadaceae</taxon>
        <taxon>Anaerovibrio</taxon>
    </lineage>
</organism>
<dbReference type="Proteomes" id="UP000030993">
    <property type="component" value="Unassembled WGS sequence"/>
</dbReference>
<keyword evidence="3" id="KW-1003">Cell membrane</keyword>
<protein>
    <submittedName>
        <fullName evidence="9">ABC transporter permease</fullName>
    </submittedName>
</protein>
<dbReference type="Gene3D" id="1.10.3720.10">
    <property type="entry name" value="MetI-like"/>
    <property type="match status" value="1"/>
</dbReference>
<feature type="transmembrane region" description="Helical" evidence="7">
    <location>
        <begin position="55"/>
        <end position="77"/>
    </location>
</feature>
<evidence type="ECO:0000256" key="5">
    <source>
        <dbReference type="ARBA" id="ARBA00022989"/>
    </source>
</evidence>
<keyword evidence="5 7" id="KW-1133">Transmembrane helix</keyword>
<dbReference type="EMBL" id="JSCE01000137">
    <property type="protein sequence ID" value="KHM52095.1"/>
    <property type="molecule type" value="Genomic_DNA"/>
</dbReference>
<evidence type="ECO:0000313" key="10">
    <source>
        <dbReference type="Proteomes" id="UP000030993"/>
    </source>
</evidence>
<dbReference type="AlphaFoldDB" id="A0A0B2JUS6"/>
<evidence type="ECO:0000256" key="6">
    <source>
        <dbReference type="ARBA" id="ARBA00023136"/>
    </source>
</evidence>
<evidence type="ECO:0000256" key="4">
    <source>
        <dbReference type="ARBA" id="ARBA00022692"/>
    </source>
</evidence>
<gene>
    <name evidence="9" type="ORF">NZ47_06740</name>
</gene>
<evidence type="ECO:0000256" key="2">
    <source>
        <dbReference type="ARBA" id="ARBA00022448"/>
    </source>
</evidence>
<feature type="domain" description="ABC transmembrane type-1" evidence="8">
    <location>
        <begin position="51"/>
        <end position="231"/>
    </location>
</feature>
<feature type="transmembrane region" description="Helical" evidence="7">
    <location>
        <begin position="115"/>
        <end position="137"/>
    </location>
</feature>
<proteinExistence type="inferred from homology"/>
<dbReference type="SUPFAM" id="SSF161098">
    <property type="entry name" value="MetI-like"/>
    <property type="match status" value="1"/>
</dbReference>
<dbReference type="InterPro" id="IPR035906">
    <property type="entry name" value="MetI-like_sf"/>
</dbReference>
<accession>A0A0B2JUS6</accession>
<sequence length="248" mass="27367">MVDVTAIFLGILVVWEVLTVQLEVLDAFLFPSPQQVLELFIGDLPTIFRGLGSSLVLLSAAYALALATAIPLGLFVGWRRRLFNAVHPISKIMSAVPPIVYIPYAIAILPTFQLASVLVIFVGAFWPIFVSTLNATVQIDKTLIDSARMLRIKERRLLFEIILPAIMPQVLTGCSVGLIFSFILLASAEMIGATSGIGWYVKYYSDFGDYGKVIVGILFIGLVVTAVMAVFDRIQRHLLRWQAKYSAD</sequence>